<dbReference type="Proteomes" id="UP000254545">
    <property type="component" value="Unassembled WGS sequence"/>
</dbReference>
<reference evidence="5" key="8">
    <citation type="journal article" date="2023" name="Nat. Commun.">
        <title>Genomic dissection of endemic carbapenem resistance reveals metallo-beta-lactamase dissemination through clonal, plasmid and integron transfer.</title>
        <authorList>
            <person name="Macesic N."/>
            <person name="Hawkey J."/>
            <person name="Vezina B."/>
            <person name="Wisniewski J.A."/>
            <person name="Cottingham H."/>
            <person name="Blakeway L.V."/>
            <person name="Harshegyi T."/>
            <person name="Pragastis K."/>
            <person name="Badoordeen G.Z."/>
            <person name="Dennison A."/>
            <person name="Spelman D.W."/>
            <person name="Jenney A.W.J."/>
            <person name="Peleg A.Y."/>
        </authorList>
    </citation>
    <scope>NUCLEOTIDE SEQUENCE</scope>
    <source>
        <strain evidence="5">CPO071</strain>
    </source>
</reference>
<feature type="compositionally biased region" description="Polar residues" evidence="1">
    <location>
        <begin position="26"/>
        <end position="41"/>
    </location>
</feature>
<dbReference type="EMBL" id="UGKR01000003">
    <property type="protein sequence ID" value="STS88659.1"/>
    <property type="molecule type" value="Genomic_DNA"/>
</dbReference>
<evidence type="ECO:0000313" key="11">
    <source>
        <dbReference type="Proteomes" id="UP000254545"/>
    </source>
</evidence>
<evidence type="ECO:0000313" key="9">
    <source>
        <dbReference type="EMBL" id="SXF93942.1"/>
    </source>
</evidence>
<reference evidence="5" key="9">
    <citation type="submission" date="2024-01" db="EMBL/GenBank/DDBJ databases">
        <authorList>
            <person name="Macesic N."/>
        </authorList>
    </citation>
    <scope>NUCLEOTIDE SEQUENCE</scope>
    <source>
        <strain evidence="5">CPO071</strain>
    </source>
</reference>
<dbReference type="EMBL" id="CP060807">
    <property type="protein sequence ID" value="QNP23816.1"/>
    <property type="molecule type" value="Genomic_DNA"/>
</dbReference>
<accession>A0A087FTC7</accession>
<sequence>MKITLLMTLLFGLIFISAVGAAEKTPTPQQQKMTDCNQQASAKALKGDERKTFMSQCLKKETTTSQGKALTPQQQKMSDCNKAASAKSLKGDERSTFMSTCLKKA</sequence>
<dbReference type="EMBL" id="BQTA01000006">
    <property type="protein sequence ID" value="GKJ93224.1"/>
    <property type="molecule type" value="Genomic_DNA"/>
</dbReference>
<dbReference type="KEGG" id="kvq:SP68_20115"/>
<evidence type="ECO:0000313" key="6">
    <source>
        <dbReference type="EMBL" id="PLP46571.1"/>
    </source>
</evidence>
<reference evidence="3" key="7">
    <citation type="submission" date="2022-05" db="EMBL/GenBank/DDBJ databases">
        <authorList>
            <person name="Alioto T."/>
            <person name="Alioto T."/>
            <person name="Gomez Garrido J."/>
        </authorList>
    </citation>
    <scope>NUCLEOTIDE SEQUENCE</scope>
    <source>
        <strain evidence="3">0</strain>
    </source>
</reference>
<dbReference type="RefSeq" id="WP_008805345.1">
    <property type="nucleotide sequence ID" value="NC_011283.1"/>
</dbReference>
<feature type="region of interest" description="Disordered" evidence="1">
    <location>
        <begin position="26"/>
        <end position="47"/>
    </location>
</feature>
<dbReference type="InterPro" id="IPR011690">
    <property type="entry name" value="P_starv_induced_PsiF"/>
</dbReference>
<dbReference type="KEGG" id="kpe:KPK_4358"/>
<reference evidence="8 11" key="3">
    <citation type="submission" date="2018-06" db="EMBL/GenBank/DDBJ databases">
        <authorList>
            <consortium name="Pathogen Informatics"/>
            <person name="Doyle S."/>
        </authorList>
    </citation>
    <scope>NUCLEOTIDE SEQUENCE [LARGE SCALE GENOMIC DNA]</scope>
    <source>
        <strain evidence="8 11">NCTC9177</strain>
    </source>
</reference>
<reference evidence="7 13" key="5">
    <citation type="submission" date="2020-08" db="EMBL/GenBank/DDBJ databases">
        <title>Complete genome sequence of Klebsiella pneumoniae KP2757.</title>
        <authorList>
            <person name="Zhang X."/>
        </authorList>
    </citation>
    <scope>NUCLEOTIDE SEQUENCE [LARGE SCALE GENOMIC DNA]</scope>
    <source>
        <strain evidence="7 13">KP2757</strain>
    </source>
</reference>
<dbReference type="EMBL" id="JARTTN020000001">
    <property type="protein sequence ID" value="MEC6059086.1"/>
    <property type="molecule type" value="Genomic_DNA"/>
</dbReference>
<evidence type="ECO:0000313" key="3">
    <source>
        <dbReference type="EMBL" id="CAH6074131.1"/>
    </source>
</evidence>
<keyword evidence="14" id="KW-1185">Reference proteome</keyword>
<evidence type="ECO:0000313" key="13">
    <source>
        <dbReference type="Proteomes" id="UP000516181"/>
    </source>
</evidence>
<dbReference type="Proteomes" id="UP001176846">
    <property type="component" value="Unassembled WGS sequence"/>
</dbReference>
<feature type="chain" id="PRO_5015029468" evidence="2">
    <location>
        <begin position="22"/>
        <end position="105"/>
    </location>
</feature>
<reference evidence="9 12" key="4">
    <citation type="submission" date="2018-08" db="EMBL/GenBank/DDBJ databases">
        <authorList>
            <consortium name="Pathogen Informatics"/>
        </authorList>
    </citation>
    <scope>NUCLEOTIDE SEQUENCE [LARGE SCALE GENOMIC DNA]</scope>
    <source>
        <strain evidence="9 12">EuSCAPE_TR218</strain>
    </source>
</reference>
<evidence type="ECO:0000313" key="10">
    <source>
        <dbReference type="Proteomes" id="UP000234473"/>
    </source>
</evidence>
<evidence type="ECO:0000313" key="4">
    <source>
        <dbReference type="EMBL" id="GKJ93224.1"/>
    </source>
</evidence>
<feature type="signal peptide" evidence="2">
    <location>
        <begin position="1"/>
        <end position="21"/>
    </location>
</feature>
<protein>
    <submittedName>
        <fullName evidence="8">Phosphate starvation-inducible protein PsiF</fullName>
    </submittedName>
    <submittedName>
        <fullName evidence="5">PsiF family protein</fullName>
    </submittedName>
</protein>
<dbReference type="EMBL" id="CAJOXS020000001">
    <property type="protein sequence ID" value="CAH6074131.1"/>
    <property type="molecule type" value="Genomic_DNA"/>
</dbReference>
<name>A0A087FTC7_KLEVA</name>
<evidence type="ECO:0000256" key="2">
    <source>
        <dbReference type="SAM" id="SignalP"/>
    </source>
</evidence>
<reference evidence="6 10" key="1">
    <citation type="submission" date="2017-11" db="EMBL/GenBank/DDBJ databases">
        <authorList>
            <person name="Han C.G."/>
        </authorList>
    </citation>
    <scope>NUCLEOTIDE SEQUENCE [LARGE SCALE GENOMIC DNA]</scope>
    <source>
        <strain evidence="6 10">A5</strain>
    </source>
</reference>
<dbReference type="Proteomes" id="UP001060507">
    <property type="component" value="Unassembled WGS sequence"/>
</dbReference>
<dbReference type="Proteomes" id="UP000258928">
    <property type="component" value="Unassembled WGS sequence"/>
</dbReference>
<evidence type="ECO:0000313" key="14">
    <source>
        <dbReference type="Proteomes" id="UP000789617"/>
    </source>
</evidence>
<evidence type="ECO:0000313" key="8">
    <source>
        <dbReference type="EMBL" id="STS88659.1"/>
    </source>
</evidence>
<proteinExistence type="predicted"/>
<evidence type="ECO:0000256" key="1">
    <source>
        <dbReference type="SAM" id="MobiDB-lite"/>
    </source>
</evidence>
<evidence type="ECO:0000313" key="7">
    <source>
        <dbReference type="EMBL" id="QNP23816.1"/>
    </source>
</evidence>
<dbReference type="EMBL" id="UKAS01000007">
    <property type="protein sequence ID" value="SXF93942.1"/>
    <property type="molecule type" value="Genomic_DNA"/>
</dbReference>
<gene>
    <name evidence="8" type="primary">psiF</name>
    <name evidence="3" type="ORF">AN2335V1_2307</name>
    <name evidence="6" type="ORF">CWM98_09465</name>
    <name evidence="7" type="ORF">IAP99_20785</name>
    <name evidence="8" type="ORF">NCTC9177_02515</name>
    <name evidence="4" type="ORF">NUKP37_24220</name>
    <name evidence="5" type="ORF">QAB22_021495</name>
    <name evidence="9" type="ORF">SAMEA3729809_02669</name>
</gene>
<dbReference type="Proteomes" id="UP000234473">
    <property type="component" value="Unassembled WGS sequence"/>
</dbReference>
<dbReference type="EMBL" id="PICB01000371">
    <property type="protein sequence ID" value="PLP46571.1"/>
    <property type="molecule type" value="Genomic_DNA"/>
</dbReference>
<dbReference type="Proteomes" id="UP000789617">
    <property type="component" value="Unassembled WGS sequence"/>
</dbReference>
<keyword evidence="2" id="KW-0732">Signal</keyword>
<reference evidence="4" key="6">
    <citation type="journal article" date="2022" name="J. Appl. Microbiol.">
        <title>PCR-based ORF typing of Klebsiella pneumoniae for rapid identification of global clones and transmission events.</title>
        <authorList>
            <person name="Nonogaki R."/>
            <person name="Iijima A."/>
            <person name="Kawamura K."/>
            <person name="Kayama S."/>
            <person name="Sugai M."/>
            <person name="Yagi T."/>
            <person name="Arakawa Y."/>
            <person name="Doi Y."/>
            <person name="Suzuki M."/>
        </authorList>
    </citation>
    <scope>NUCLEOTIDE SEQUENCE</scope>
    <source>
        <strain evidence="4">NUKP-37</strain>
    </source>
</reference>
<dbReference type="KEGG" id="kvd:KR75_13460"/>
<dbReference type="Proteomes" id="UP000516181">
    <property type="component" value="Chromosome"/>
</dbReference>
<dbReference type="AlphaFoldDB" id="A0A087FTC7"/>
<dbReference type="KEGG" id="kpk:A593_16020"/>
<evidence type="ECO:0000313" key="12">
    <source>
        <dbReference type="Proteomes" id="UP000258928"/>
    </source>
</evidence>
<dbReference type="GeneID" id="93274774"/>
<evidence type="ECO:0000313" key="5">
    <source>
        <dbReference type="EMBL" id="MEC6059086.1"/>
    </source>
</evidence>
<reference evidence="6 10" key="2">
    <citation type="submission" date="2018-01" db="EMBL/GenBank/DDBJ databases">
        <title>Genomic study of Klebsiella pneumoniae.</title>
        <authorList>
            <person name="Yang Y."/>
            <person name="Bicalho R."/>
        </authorList>
    </citation>
    <scope>NUCLEOTIDE SEQUENCE [LARGE SCALE GENOMIC DNA]</scope>
    <source>
        <strain evidence="6 10">A5</strain>
    </source>
</reference>
<dbReference type="OMA" id="DCNQQAT"/>
<organism evidence="8 11">
    <name type="scientific">Klebsiella variicola</name>
    <dbReference type="NCBI Taxonomy" id="244366"/>
    <lineage>
        <taxon>Bacteria</taxon>
        <taxon>Pseudomonadati</taxon>
        <taxon>Pseudomonadota</taxon>
        <taxon>Gammaproteobacteria</taxon>
        <taxon>Enterobacterales</taxon>
        <taxon>Enterobacteriaceae</taxon>
        <taxon>Klebsiella/Raoultella group</taxon>
        <taxon>Klebsiella</taxon>
        <taxon>Klebsiella pneumoniae complex</taxon>
    </lineage>
</organism>
<dbReference type="Pfam" id="PF07769">
    <property type="entry name" value="PsiF_repeat"/>
    <property type="match status" value="2"/>
</dbReference>